<protein>
    <recommendedName>
        <fullName evidence="1">Cell division protein ZipA</fullName>
    </recommendedName>
</protein>
<feature type="domain" description="ZipA C-terminal FtsZ-binding" evidence="5">
    <location>
        <begin position="250"/>
        <end position="370"/>
    </location>
</feature>
<feature type="compositionally biased region" description="Low complexity" evidence="3">
    <location>
        <begin position="59"/>
        <end position="70"/>
    </location>
</feature>
<comment type="caution">
    <text evidence="6">The sequence shown here is derived from an EMBL/GenBank/DDBJ whole genome shotgun (WGS) entry which is preliminary data.</text>
</comment>
<dbReference type="InterPro" id="IPR036765">
    <property type="entry name" value="ZipA_FtsZ-bd_C_sf"/>
</dbReference>
<proteinExistence type="inferred from homology"/>
<keyword evidence="1" id="KW-0132">Cell division</keyword>
<gene>
    <name evidence="6" type="ORF">CAL26_19240</name>
</gene>
<evidence type="ECO:0000313" key="7">
    <source>
        <dbReference type="Proteomes" id="UP000216857"/>
    </source>
</evidence>
<dbReference type="InterPro" id="IPR007449">
    <property type="entry name" value="ZipA_FtsZ-bd_C"/>
</dbReference>
<comment type="function">
    <text evidence="1">Essential cell division protein that stabilizes the FtsZ protofilaments by cross-linking them and that serves as a cytoplasmic membrane anchor for the Z ring. Also required for the recruitment to the septal ring of downstream cell division proteins.</text>
</comment>
<reference evidence="6" key="1">
    <citation type="submission" date="2017-05" db="EMBL/GenBank/DDBJ databases">
        <title>Complete and WGS of Bordetella genogroups.</title>
        <authorList>
            <person name="Spilker T."/>
            <person name="Lipuma J."/>
        </authorList>
    </citation>
    <scope>NUCLEOTIDE SEQUENCE</scope>
    <source>
        <strain evidence="6">AU21707</strain>
    </source>
</reference>
<keyword evidence="2 4" id="KW-0812">Transmembrane</keyword>
<feature type="region of interest" description="Disordered" evidence="3">
    <location>
        <begin position="41"/>
        <end position="102"/>
    </location>
</feature>
<dbReference type="EMBL" id="NEVJ01000003">
    <property type="protein sequence ID" value="OZI19718.1"/>
    <property type="molecule type" value="Genomic_DNA"/>
</dbReference>
<dbReference type="SUPFAM" id="SSF64383">
    <property type="entry name" value="Cell-division protein ZipA, C-terminal domain"/>
    <property type="match status" value="1"/>
</dbReference>
<organism evidence="6 7">
    <name type="scientific">Bordetella genomosp. 9</name>
    <dbReference type="NCBI Taxonomy" id="1416803"/>
    <lineage>
        <taxon>Bacteria</taxon>
        <taxon>Pseudomonadati</taxon>
        <taxon>Pseudomonadota</taxon>
        <taxon>Betaproteobacteria</taxon>
        <taxon>Burkholderiales</taxon>
        <taxon>Alcaligenaceae</taxon>
        <taxon>Bordetella</taxon>
    </lineage>
</organism>
<dbReference type="OrthoDB" id="8521018at2"/>
<dbReference type="STRING" id="1416803.CAL13_06300"/>
<evidence type="ECO:0000313" key="6">
    <source>
        <dbReference type="EMBL" id="OZI19718.1"/>
    </source>
</evidence>
<comment type="similarity">
    <text evidence="1">Belongs to the ZipA family.</text>
</comment>
<dbReference type="Proteomes" id="UP000216857">
    <property type="component" value="Unassembled WGS sequence"/>
</dbReference>
<keyword evidence="1" id="KW-0131">Cell cycle</keyword>
<evidence type="ECO:0000259" key="5">
    <source>
        <dbReference type="SMART" id="SM00771"/>
    </source>
</evidence>
<sequence length="394" mass="41611">MSDLQIGLIVLGVLLILMVLGFNWWQDRRVRRKMQAHFPSNEHDPLLGAGAHDAGTPHGAARAASGAYAGQPDPASHAKQPSQRREPGLGGGGGSAGDAAGAAAYASAHSGVHPAAATATPAHPDGDDGDEADPACEVVIEITFAEPVRGGDLLPVTQSMRSAGRKPMRVFGQTDDQRHRARLRGEERYSSLQVAVLLANRTGPLTAIEWSQAWARAQDLGERFDAAIEGPDQQAVLEQAARLDDTCAALDTQVGLTLLLGGAQPAAEVLSIARDLGFIHDGPRVVWMSDIGLPRFTLTRGDGAAFDAGVGGVERLNLLLDVPCSPPDDRAFGRMVDVGRQLAQRLRAELVDDQGKPLADASVAVIDERLQVLFGQLEQAGLRAGSPRALRVFS</sequence>
<dbReference type="Gene3D" id="3.30.1400.10">
    <property type="entry name" value="ZipA, C-terminal FtsZ-binding domain"/>
    <property type="match status" value="1"/>
</dbReference>
<dbReference type="SMART" id="SM00771">
    <property type="entry name" value="ZipA_C"/>
    <property type="match status" value="1"/>
</dbReference>
<keyword evidence="2" id="KW-0997">Cell inner membrane</keyword>
<keyword evidence="7" id="KW-1185">Reference proteome</keyword>
<dbReference type="AlphaFoldDB" id="A0A261R3W4"/>
<comment type="subcellular location">
    <subcellularLocation>
        <location evidence="2">Cell inner membrane</location>
        <topology evidence="2">Single-pass type I membrane protein</topology>
    </subcellularLocation>
</comment>
<dbReference type="GO" id="GO:0090529">
    <property type="term" value="P:cell septum assembly"/>
    <property type="evidence" value="ECO:0007669"/>
    <property type="project" value="InterPro"/>
</dbReference>
<accession>A0A261R3W4</accession>
<keyword evidence="4" id="KW-1133">Transmembrane helix</keyword>
<dbReference type="GO" id="GO:0005886">
    <property type="term" value="C:plasma membrane"/>
    <property type="evidence" value="ECO:0007669"/>
    <property type="project" value="UniProtKB-SubCell"/>
</dbReference>
<name>A0A261R3W4_9BORD</name>
<dbReference type="Pfam" id="PF04354">
    <property type="entry name" value="ZipA_C"/>
    <property type="match status" value="1"/>
</dbReference>
<evidence type="ECO:0000256" key="4">
    <source>
        <dbReference type="SAM" id="Phobius"/>
    </source>
</evidence>
<dbReference type="RefSeq" id="WP_094848351.1">
    <property type="nucleotide sequence ID" value="NZ_NEVJ01000003.1"/>
</dbReference>
<evidence type="ECO:0000256" key="2">
    <source>
        <dbReference type="RuleBase" id="RU003613"/>
    </source>
</evidence>
<evidence type="ECO:0000256" key="1">
    <source>
        <dbReference type="RuleBase" id="RU003612"/>
    </source>
</evidence>
<feature type="transmembrane region" description="Helical" evidence="4">
    <location>
        <begin position="6"/>
        <end position="25"/>
    </location>
</feature>
<evidence type="ECO:0000256" key="3">
    <source>
        <dbReference type="SAM" id="MobiDB-lite"/>
    </source>
</evidence>
<keyword evidence="2" id="KW-1003">Cell membrane</keyword>
<keyword evidence="2 4" id="KW-0472">Membrane</keyword>